<feature type="domain" description="Response regulatory" evidence="6">
    <location>
        <begin position="525"/>
        <end position="641"/>
    </location>
</feature>
<dbReference type="InterPro" id="IPR005467">
    <property type="entry name" value="His_kinase_dom"/>
</dbReference>
<dbReference type="CDD" id="cd00082">
    <property type="entry name" value="HisKA"/>
    <property type="match status" value="1"/>
</dbReference>
<dbReference type="InterPro" id="IPR035965">
    <property type="entry name" value="PAS-like_dom_sf"/>
</dbReference>
<feature type="domain" description="PAS" evidence="7">
    <location>
        <begin position="18"/>
        <end position="88"/>
    </location>
</feature>
<dbReference type="PROSITE" id="PS50113">
    <property type="entry name" value="PAC"/>
    <property type="match status" value="1"/>
</dbReference>
<dbReference type="SMART" id="SM00091">
    <property type="entry name" value="PAS"/>
    <property type="match status" value="2"/>
</dbReference>
<dbReference type="SUPFAM" id="SSF52172">
    <property type="entry name" value="CheY-like"/>
    <property type="match status" value="1"/>
</dbReference>
<name>I4CB97_DESTA</name>
<dbReference type="AlphaFoldDB" id="I4CB97"/>
<dbReference type="Proteomes" id="UP000006055">
    <property type="component" value="Chromosome"/>
</dbReference>
<organism evidence="9 10">
    <name type="scientific">Desulfomonile tiedjei (strain ATCC 49306 / DSM 6799 / DCB-1)</name>
    <dbReference type="NCBI Taxonomy" id="706587"/>
    <lineage>
        <taxon>Bacteria</taxon>
        <taxon>Pseudomonadati</taxon>
        <taxon>Thermodesulfobacteriota</taxon>
        <taxon>Desulfomonilia</taxon>
        <taxon>Desulfomonilales</taxon>
        <taxon>Desulfomonilaceae</taxon>
        <taxon>Desulfomonile</taxon>
    </lineage>
</organism>
<evidence type="ECO:0000259" key="6">
    <source>
        <dbReference type="PROSITE" id="PS50110"/>
    </source>
</evidence>
<dbReference type="SMART" id="SM00387">
    <property type="entry name" value="HATPase_c"/>
    <property type="match status" value="1"/>
</dbReference>
<evidence type="ECO:0000256" key="2">
    <source>
        <dbReference type="ARBA" id="ARBA00012438"/>
    </source>
</evidence>
<dbReference type="InterPro" id="IPR011006">
    <property type="entry name" value="CheY-like_superfamily"/>
</dbReference>
<dbReference type="OrthoDB" id="5416062at2"/>
<proteinExistence type="predicted"/>
<dbReference type="STRING" id="706587.Desti_4201"/>
<dbReference type="GO" id="GO:0000155">
    <property type="term" value="F:phosphorelay sensor kinase activity"/>
    <property type="evidence" value="ECO:0007669"/>
    <property type="project" value="InterPro"/>
</dbReference>
<dbReference type="eggNOG" id="COG3852">
    <property type="taxonomic scope" value="Bacteria"/>
</dbReference>
<dbReference type="PRINTS" id="PR00344">
    <property type="entry name" value="BCTRLSENSOR"/>
</dbReference>
<dbReference type="RefSeq" id="WP_014811959.1">
    <property type="nucleotide sequence ID" value="NC_018025.1"/>
</dbReference>
<dbReference type="SUPFAM" id="SSF55874">
    <property type="entry name" value="ATPase domain of HSP90 chaperone/DNA topoisomerase II/histidine kinase"/>
    <property type="match status" value="1"/>
</dbReference>
<comment type="catalytic activity">
    <reaction evidence="1">
        <text>ATP + protein L-histidine = ADP + protein N-phospho-L-histidine.</text>
        <dbReference type="EC" id="2.7.13.3"/>
    </reaction>
</comment>
<dbReference type="Gene3D" id="3.40.50.2300">
    <property type="match status" value="1"/>
</dbReference>
<dbReference type="Gene3D" id="1.10.287.130">
    <property type="match status" value="1"/>
</dbReference>
<gene>
    <name evidence="9" type="ordered locus">Desti_4201</name>
</gene>
<dbReference type="SUPFAM" id="SSF55785">
    <property type="entry name" value="PYP-like sensor domain (PAS domain)"/>
    <property type="match status" value="2"/>
</dbReference>
<dbReference type="EMBL" id="CP003360">
    <property type="protein sequence ID" value="AFM26838.1"/>
    <property type="molecule type" value="Genomic_DNA"/>
</dbReference>
<dbReference type="Pfam" id="PF00072">
    <property type="entry name" value="Response_reg"/>
    <property type="match status" value="1"/>
</dbReference>
<evidence type="ECO:0000256" key="1">
    <source>
        <dbReference type="ARBA" id="ARBA00000085"/>
    </source>
</evidence>
<evidence type="ECO:0000259" key="8">
    <source>
        <dbReference type="PROSITE" id="PS50113"/>
    </source>
</evidence>
<dbReference type="Pfam" id="PF00512">
    <property type="entry name" value="HisKA"/>
    <property type="match status" value="1"/>
</dbReference>
<dbReference type="InterPro" id="IPR000014">
    <property type="entry name" value="PAS"/>
</dbReference>
<dbReference type="PANTHER" id="PTHR43065">
    <property type="entry name" value="SENSOR HISTIDINE KINASE"/>
    <property type="match status" value="1"/>
</dbReference>
<dbReference type="NCBIfam" id="TIGR00229">
    <property type="entry name" value="sensory_box"/>
    <property type="match status" value="2"/>
</dbReference>
<dbReference type="PATRIC" id="fig|706587.4.peg.4763"/>
<dbReference type="PANTHER" id="PTHR43065:SF42">
    <property type="entry name" value="TWO-COMPONENT SENSOR PPRA"/>
    <property type="match status" value="1"/>
</dbReference>
<sequence>MTTHCMDCDHLDERLRERQEILRKVFTQGPLGLAIVGLDYRWITVNPALCEMLGYTEHELNNLTCVELTHPEDLQVNLQYSEQLVKGEISSYSVEKRFMRKCGEPLWVHNIGSIISDDNGKPLYFLYMVEDIETQKRSQLALRESEQRLRLIIDSSPVGIGIIQNGRFVDVNPAFAAMFRFDSRGELVGLPAEMLFAPSNQDLVRLRWAERRTGRPISSHYEAACMTRTGRIFEVGVWDTEIDYLGKRSLVVFVVDVSESKRLRSQLLQAQKMEAVGALAGGIAHDFNNLLTVVLGYSELIISQKHEKDPDYEDLTKIIYSARTAAELVRRILAFSRKTEAKLGPVDLNEQVELLQKILSRIISKNIKIRLNLDPYLPTIHVDASQIDQVLMNLSLNARDAMAEGGTLTIQTGTIFLDESYCQSHIEAKEGLHVLLTVRDTGAGIDENSLEHIFEPFFSTKKPGEGTGLGLAMVYGIVKRHGGHIVCDSKPGYGTLFSIYLPVNKVISDVKVEESQKSSTVASGTILWVDDEELVRLLGRRVLEKEGYTVITAENGLEAIDIFRERKDEISVVVLDLIMPVMDGKKCLNEILQIDSTAKVLIGTGFSPDEVTKETLEAGATGFVQKPYDFRKLLHVLQDVLGHK</sequence>
<dbReference type="InterPro" id="IPR003661">
    <property type="entry name" value="HisK_dim/P_dom"/>
</dbReference>
<dbReference type="PROSITE" id="PS50112">
    <property type="entry name" value="PAS"/>
    <property type="match status" value="1"/>
</dbReference>
<evidence type="ECO:0000259" key="5">
    <source>
        <dbReference type="PROSITE" id="PS50109"/>
    </source>
</evidence>
<dbReference type="eggNOG" id="COG2204">
    <property type="taxonomic scope" value="Bacteria"/>
</dbReference>
<keyword evidence="10" id="KW-1185">Reference proteome</keyword>
<protein>
    <recommendedName>
        <fullName evidence="2">histidine kinase</fullName>
        <ecNumber evidence="2">2.7.13.3</ecNumber>
    </recommendedName>
</protein>
<dbReference type="HOGENOM" id="CLU_000445_114_51_7"/>
<accession>I4CB97</accession>
<dbReference type="Gene3D" id="3.30.565.10">
    <property type="entry name" value="Histidine kinase-like ATPase, C-terminal domain"/>
    <property type="match status" value="1"/>
</dbReference>
<dbReference type="PROSITE" id="PS50110">
    <property type="entry name" value="RESPONSE_REGULATORY"/>
    <property type="match status" value="1"/>
</dbReference>
<dbReference type="KEGG" id="dti:Desti_4201"/>
<dbReference type="InterPro" id="IPR000700">
    <property type="entry name" value="PAS-assoc_C"/>
</dbReference>
<dbReference type="SMART" id="SM00086">
    <property type="entry name" value="PAC"/>
    <property type="match status" value="1"/>
</dbReference>
<keyword evidence="3 4" id="KW-0597">Phosphoprotein</keyword>
<evidence type="ECO:0000313" key="10">
    <source>
        <dbReference type="Proteomes" id="UP000006055"/>
    </source>
</evidence>
<dbReference type="SUPFAM" id="SSF47384">
    <property type="entry name" value="Homodimeric domain of signal transducing histidine kinase"/>
    <property type="match status" value="1"/>
</dbReference>
<dbReference type="InterPro" id="IPR003594">
    <property type="entry name" value="HATPase_dom"/>
</dbReference>
<feature type="modified residue" description="4-aspartylphosphate" evidence="4">
    <location>
        <position position="576"/>
    </location>
</feature>
<dbReference type="Pfam" id="PF08447">
    <property type="entry name" value="PAS_3"/>
    <property type="match status" value="1"/>
</dbReference>
<dbReference type="InterPro" id="IPR001789">
    <property type="entry name" value="Sig_transdc_resp-reg_receiver"/>
</dbReference>
<dbReference type="InterPro" id="IPR036890">
    <property type="entry name" value="HATPase_C_sf"/>
</dbReference>
<evidence type="ECO:0000259" key="7">
    <source>
        <dbReference type="PROSITE" id="PS50112"/>
    </source>
</evidence>
<dbReference type="InterPro" id="IPR004358">
    <property type="entry name" value="Sig_transdc_His_kin-like_C"/>
</dbReference>
<dbReference type="Pfam" id="PF02518">
    <property type="entry name" value="HATPase_c"/>
    <property type="match status" value="1"/>
</dbReference>
<dbReference type="SMART" id="SM00448">
    <property type="entry name" value="REC"/>
    <property type="match status" value="1"/>
</dbReference>
<feature type="domain" description="Histidine kinase" evidence="5">
    <location>
        <begin position="282"/>
        <end position="505"/>
    </location>
</feature>
<evidence type="ECO:0000256" key="4">
    <source>
        <dbReference type="PROSITE-ProRule" id="PRU00169"/>
    </source>
</evidence>
<dbReference type="CDD" id="cd00130">
    <property type="entry name" value="PAS"/>
    <property type="match status" value="2"/>
</dbReference>
<dbReference type="Pfam" id="PF13188">
    <property type="entry name" value="PAS_8"/>
    <property type="match status" value="1"/>
</dbReference>
<dbReference type="InterPro" id="IPR036097">
    <property type="entry name" value="HisK_dim/P_sf"/>
</dbReference>
<dbReference type="Gene3D" id="3.30.450.20">
    <property type="entry name" value="PAS domain"/>
    <property type="match status" value="2"/>
</dbReference>
<dbReference type="SMART" id="SM00388">
    <property type="entry name" value="HisKA"/>
    <property type="match status" value="1"/>
</dbReference>
<evidence type="ECO:0000256" key="3">
    <source>
        <dbReference type="ARBA" id="ARBA00022553"/>
    </source>
</evidence>
<evidence type="ECO:0000313" key="9">
    <source>
        <dbReference type="EMBL" id="AFM26838.1"/>
    </source>
</evidence>
<dbReference type="PROSITE" id="PS50109">
    <property type="entry name" value="HIS_KIN"/>
    <property type="match status" value="1"/>
</dbReference>
<dbReference type="EC" id="2.7.13.3" evidence="2"/>
<feature type="domain" description="PAC" evidence="8">
    <location>
        <begin position="92"/>
        <end position="144"/>
    </location>
</feature>
<dbReference type="InterPro" id="IPR001610">
    <property type="entry name" value="PAC"/>
</dbReference>
<dbReference type="InterPro" id="IPR013655">
    <property type="entry name" value="PAS_fold_3"/>
</dbReference>
<reference evidence="10" key="1">
    <citation type="submission" date="2012-06" db="EMBL/GenBank/DDBJ databases">
        <title>Complete sequence of chromosome of Desulfomonile tiedjei DSM 6799.</title>
        <authorList>
            <person name="Lucas S."/>
            <person name="Copeland A."/>
            <person name="Lapidus A."/>
            <person name="Glavina del Rio T."/>
            <person name="Dalin E."/>
            <person name="Tice H."/>
            <person name="Bruce D."/>
            <person name="Goodwin L."/>
            <person name="Pitluck S."/>
            <person name="Peters L."/>
            <person name="Ovchinnikova G."/>
            <person name="Zeytun A."/>
            <person name="Lu M."/>
            <person name="Kyrpides N."/>
            <person name="Mavromatis K."/>
            <person name="Ivanova N."/>
            <person name="Brettin T."/>
            <person name="Detter J.C."/>
            <person name="Han C."/>
            <person name="Larimer F."/>
            <person name="Land M."/>
            <person name="Hauser L."/>
            <person name="Markowitz V."/>
            <person name="Cheng J.-F."/>
            <person name="Hugenholtz P."/>
            <person name="Woyke T."/>
            <person name="Wu D."/>
            <person name="Spring S."/>
            <person name="Schroeder M."/>
            <person name="Brambilla E."/>
            <person name="Klenk H.-P."/>
            <person name="Eisen J.A."/>
        </authorList>
    </citation>
    <scope>NUCLEOTIDE SEQUENCE [LARGE SCALE GENOMIC DNA]</scope>
    <source>
        <strain evidence="10">ATCC 49306 / DSM 6799 / DCB-1</strain>
    </source>
</reference>